<gene>
    <name evidence="1" type="ORF">S03H2_02185</name>
</gene>
<sequence length="97" mass="11626">MTSKADQVVKFPDLIKDRENIHRDMEKKIEEFQHNKLHLYHELIRPVDALINISNSFENHELTISLTELLKNFKKADQLAKELFNLDTKIKEHFERL</sequence>
<dbReference type="AlphaFoldDB" id="X1EUR8"/>
<name>X1EUR8_9ZZZZ</name>
<accession>X1EUR8</accession>
<organism evidence="1">
    <name type="scientific">marine sediment metagenome</name>
    <dbReference type="NCBI Taxonomy" id="412755"/>
    <lineage>
        <taxon>unclassified sequences</taxon>
        <taxon>metagenomes</taxon>
        <taxon>ecological metagenomes</taxon>
    </lineage>
</organism>
<protein>
    <recommendedName>
        <fullName evidence="2">Signal transduction histidine kinase dimerisation/phosphoacceptor domain-containing protein</fullName>
    </recommendedName>
</protein>
<proteinExistence type="predicted"/>
<reference evidence="1" key="1">
    <citation type="journal article" date="2014" name="Front. Microbiol.">
        <title>High frequency of phylogenetically diverse reductive dehalogenase-homologous genes in deep subseafloor sedimentary metagenomes.</title>
        <authorList>
            <person name="Kawai M."/>
            <person name="Futagami T."/>
            <person name="Toyoda A."/>
            <person name="Takaki Y."/>
            <person name="Nishi S."/>
            <person name="Hori S."/>
            <person name="Arai W."/>
            <person name="Tsubouchi T."/>
            <person name="Morono Y."/>
            <person name="Uchiyama I."/>
            <person name="Ito T."/>
            <person name="Fujiyama A."/>
            <person name="Inagaki F."/>
            <person name="Takami H."/>
        </authorList>
    </citation>
    <scope>NUCLEOTIDE SEQUENCE</scope>
    <source>
        <strain evidence="1">Expedition CK06-06</strain>
    </source>
</reference>
<evidence type="ECO:0000313" key="1">
    <source>
        <dbReference type="EMBL" id="GAH24025.1"/>
    </source>
</evidence>
<evidence type="ECO:0008006" key="2">
    <source>
        <dbReference type="Google" id="ProtNLM"/>
    </source>
</evidence>
<dbReference type="EMBL" id="BARU01000708">
    <property type="protein sequence ID" value="GAH24025.1"/>
    <property type="molecule type" value="Genomic_DNA"/>
</dbReference>
<comment type="caution">
    <text evidence="1">The sequence shown here is derived from an EMBL/GenBank/DDBJ whole genome shotgun (WGS) entry which is preliminary data.</text>
</comment>